<evidence type="ECO:0000256" key="4">
    <source>
        <dbReference type="ARBA" id="ARBA00023163"/>
    </source>
</evidence>
<name>A1HRG0_9FIRM</name>
<dbReference type="SUPFAM" id="SSF88946">
    <property type="entry name" value="Sigma2 domain of RNA polymerase sigma factors"/>
    <property type="match status" value="1"/>
</dbReference>
<evidence type="ECO:0000313" key="7">
    <source>
        <dbReference type="Proteomes" id="UP000005139"/>
    </source>
</evidence>
<keyword evidence="7" id="KW-1185">Reference proteome</keyword>
<sequence>MLFAQYLDELKKIRLLEPAEEAALWRGFKVDGCLDCRRRLIEHYQPLVFKEAMRWRAHEGVVMDLIQEGTVGLIEAVENFDPERGVAFSLYAPHRIRGRMLTYLEREGKRKWASIDGPADEDESGTLADRLVDEAAAVPEQAERNFLIEPGAAGAGTVPAKEQLVLSGVYLEEREPKQLAEALDMSLSHLYRLQKQGIRRVRGMLARLMHELKAK</sequence>
<dbReference type="GO" id="GO:0006352">
    <property type="term" value="P:DNA-templated transcription initiation"/>
    <property type="evidence" value="ECO:0007669"/>
    <property type="project" value="InterPro"/>
</dbReference>
<evidence type="ECO:0000256" key="3">
    <source>
        <dbReference type="ARBA" id="ARBA00023125"/>
    </source>
</evidence>
<gene>
    <name evidence="6" type="ORF">TcarDRAFT_1493</name>
</gene>
<dbReference type="AlphaFoldDB" id="A1HRG0"/>
<dbReference type="PANTHER" id="PTHR30385">
    <property type="entry name" value="SIGMA FACTOR F FLAGELLAR"/>
    <property type="match status" value="1"/>
</dbReference>
<keyword evidence="1" id="KW-0805">Transcription regulation</keyword>
<dbReference type="InterPro" id="IPR000943">
    <property type="entry name" value="RNA_pol_sigma70"/>
</dbReference>
<dbReference type="Proteomes" id="UP000005139">
    <property type="component" value="Unassembled WGS sequence"/>
</dbReference>
<dbReference type="InterPro" id="IPR014284">
    <property type="entry name" value="RNA_pol_sigma-70_dom"/>
</dbReference>
<feature type="domain" description="RNA polymerase sigma-70" evidence="5">
    <location>
        <begin position="64"/>
        <end position="77"/>
    </location>
</feature>
<dbReference type="Pfam" id="PF04542">
    <property type="entry name" value="Sigma70_r2"/>
    <property type="match status" value="1"/>
</dbReference>
<dbReference type="RefSeq" id="WP_007289619.1">
    <property type="nucleotide sequence ID" value="NZ_AAWL01000010.1"/>
</dbReference>
<reference evidence="6 7" key="2">
    <citation type="submission" date="2007-01" db="EMBL/GenBank/DDBJ databases">
        <title>Sequencing of the draft genome and assembly of Thermosinus carboxydivorans Nor1.</title>
        <authorList>
            <consortium name="US DOE Joint Genome Institute (JGI-PGF)"/>
            <person name="Copeland A."/>
            <person name="Lucas S."/>
            <person name="Lapidus A."/>
            <person name="Barry K."/>
            <person name="Glavina del Rio T."/>
            <person name="Dalin E."/>
            <person name="Tice H."/>
            <person name="Bruce D."/>
            <person name="Pitluck S."/>
            <person name="Richardson P."/>
        </authorList>
    </citation>
    <scope>NUCLEOTIDE SEQUENCE [LARGE SCALE GENOMIC DNA]</scope>
    <source>
        <strain evidence="6 7">Nor1</strain>
    </source>
</reference>
<proteinExistence type="predicted"/>
<dbReference type="NCBIfam" id="TIGR02937">
    <property type="entry name" value="sigma70-ECF"/>
    <property type="match status" value="1"/>
</dbReference>
<organism evidence="6 7">
    <name type="scientific">Thermosinus carboxydivorans Nor1</name>
    <dbReference type="NCBI Taxonomy" id="401526"/>
    <lineage>
        <taxon>Bacteria</taxon>
        <taxon>Bacillati</taxon>
        <taxon>Bacillota</taxon>
        <taxon>Negativicutes</taxon>
        <taxon>Selenomonadales</taxon>
        <taxon>Sporomusaceae</taxon>
        <taxon>Thermosinus</taxon>
    </lineage>
</organism>
<dbReference type="InterPro" id="IPR013325">
    <property type="entry name" value="RNA_pol_sigma_r2"/>
</dbReference>
<reference evidence="6 7" key="1">
    <citation type="submission" date="2007-01" db="EMBL/GenBank/DDBJ databases">
        <title>Annotation of the draft genome assembly of Thermosinus carboxydivorans Nor1.</title>
        <authorList>
            <consortium name="US DOE Joint Genome Institute (JGI-ORNL)"/>
            <person name="Larimer F."/>
            <person name="Land M."/>
            <person name="Hauser L."/>
        </authorList>
    </citation>
    <scope>NUCLEOTIDE SEQUENCE [LARGE SCALE GENOMIC DNA]</scope>
    <source>
        <strain evidence="6 7">Nor1</strain>
    </source>
</reference>
<evidence type="ECO:0000256" key="2">
    <source>
        <dbReference type="ARBA" id="ARBA00023082"/>
    </source>
</evidence>
<dbReference type="GO" id="GO:0003677">
    <property type="term" value="F:DNA binding"/>
    <property type="evidence" value="ECO:0007669"/>
    <property type="project" value="UniProtKB-KW"/>
</dbReference>
<keyword evidence="4" id="KW-0804">Transcription</keyword>
<dbReference type="EMBL" id="AAWL01000010">
    <property type="protein sequence ID" value="EAX47475.1"/>
    <property type="molecule type" value="Genomic_DNA"/>
</dbReference>
<keyword evidence="2" id="KW-0731">Sigma factor</keyword>
<evidence type="ECO:0000313" key="6">
    <source>
        <dbReference type="EMBL" id="EAX47475.1"/>
    </source>
</evidence>
<accession>A1HRG0</accession>
<dbReference type="PROSITE" id="PS00715">
    <property type="entry name" value="SIGMA70_1"/>
    <property type="match status" value="1"/>
</dbReference>
<dbReference type="Gene3D" id="1.10.1740.10">
    <property type="match status" value="1"/>
</dbReference>
<dbReference type="InterPro" id="IPR007627">
    <property type="entry name" value="RNA_pol_sigma70_r2"/>
</dbReference>
<dbReference type="Gene3D" id="1.20.140.160">
    <property type="match status" value="1"/>
</dbReference>
<comment type="caution">
    <text evidence="6">The sequence shown here is derived from an EMBL/GenBank/DDBJ whole genome shotgun (WGS) entry which is preliminary data.</text>
</comment>
<dbReference type="OrthoDB" id="2111981at2"/>
<dbReference type="InterPro" id="IPR013324">
    <property type="entry name" value="RNA_pol_sigma_r3/r4-like"/>
</dbReference>
<evidence type="ECO:0000256" key="1">
    <source>
        <dbReference type="ARBA" id="ARBA00023015"/>
    </source>
</evidence>
<keyword evidence="3" id="KW-0238">DNA-binding</keyword>
<dbReference type="eggNOG" id="COG1191">
    <property type="taxonomic scope" value="Bacteria"/>
</dbReference>
<dbReference type="SUPFAM" id="SSF88659">
    <property type="entry name" value="Sigma3 and sigma4 domains of RNA polymerase sigma factors"/>
    <property type="match status" value="1"/>
</dbReference>
<evidence type="ECO:0000259" key="5">
    <source>
        <dbReference type="PROSITE" id="PS00715"/>
    </source>
</evidence>
<protein>
    <submittedName>
        <fullName evidence="6">Sigma-70 region 2 domain protein</fullName>
    </submittedName>
</protein>
<dbReference type="GO" id="GO:0016987">
    <property type="term" value="F:sigma factor activity"/>
    <property type="evidence" value="ECO:0007669"/>
    <property type="project" value="UniProtKB-KW"/>
</dbReference>